<protein>
    <recommendedName>
        <fullName evidence="9">Podocalyxin</fullName>
    </recommendedName>
    <alternativeName>
        <fullName evidence="18">Podocalyxin-like protein 1</fullName>
    </alternativeName>
</protein>
<evidence type="ECO:0000256" key="3">
    <source>
        <dbReference type="ARBA" id="ARBA00004285"/>
    </source>
</evidence>
<evidence type="ECO:0000256" key="20">
    <source>
        <dbReference type="SAM" id="Phobius"/>
    </source>
</evidence>
<dbReference type="GO" id="GO:0007155">
    <property type="term" value="P:cell adhesion"/>
    <property type="evidence" value="ECO:0007669"/>
    <property type="project" value="UniProtKB-KW"/>
</dbReference>
<feature type="region of interest" description="Disordered" evidence="19">
    <location>
        <begin position="169"/>
        <end position="243"/>
    </location>
</feature>
<evidence type="ECO:0000256" key="1">
    <source>
        <dbReference type="ARBA" id="ARBA00004105"/>
    </source>
</evidence>
<evidence type="ECO:0000256" key="13">
    <source>
        <dbReference type="ARBA" id="ARBA00022889"/>
    </source>
</evidence>
<keyword evidence="17" id="KW-0966">Cell projection</keyword>
<dbReference type="GO" id="GO:0022408">
    <property type="term" value="P:negative regulation of cell-cell adhesion"/>
    <property type="evidence" value="ECO:0007669"/>
    <property type="project" value="TreeGrafter"/>
</dbReference>
<reference evidence="21 22" key="1">
    <citation type="journal article" date="2021" name="Sci. Rep.">
        <title>Chromosome anchoring in Senegalese sole (Solea senegalensis) reveals sex-associated markers and genome rearrangements in flatfish.</title>
        <authorList>
            <person name="Guerrero-Cozar I."/>
            <person name="Gomez-Garrido J."/>
            <person name="Berbel C."/>
            <person name="Martinez-Blanch J.F."/>
            <person name="Alioto T."/>
            <person name="Claros M.G."/>
            <person name="Gagnaire P.A."/>
            <person name="Manchado M."/>
        </authorList>
    </citation>
    <scope>NUCLEOTIDE SEQUENCE [LARGE SCALE GENOMIC DNA]</scope>
    <source>
        <strain evidence="21">Sse05_10M</strain>
    </source>
</reference>
<evidence type="ECO:0000256" key="15">
    <source>
        <dbReference type="ARBA" id="ARBA00023136"/>
    </source>
</evidence>
<evidence type="ECO:0000256" key="9">
    <source>
        <dbReference type="ARBA" id="ARBA00017371"/>
    </source>
</evidence>
<evidence type="ECO:0000256" key="14">
    <source>
        <dbReference type="ARBA" id="ARBA00022989"/>
    </source>
</evidence>
<dbReference type="AlphaFoldDB" id="A0AAV6QVX1"/>
<evidence type="ECO:0000256" key="2">
    <source>
        <dbReference type="ARBA" id="ARBA00004221"/>
    </source>
</evidence>
<evidence type="ECO:0000256" key="17">
    <source>
        <dbReference type="ARBA" id="ARBA00023273"/>
    </source>
</evidence>
<gene>
    <name evidence="21" type="ORF">JOB18_033027</name>
</gene>
<comment type="subcellular location">
    <subcellularLocation>
        <location evidence="2">Apical cell membrane</location>
    </subcellularLocation>
    <subcellularLocation>
        <location evidence="6">Cell projection</location>
        <location evidence="6">Filopodium</location>
    </subcellularLocation>
    <subcellularLocation>
        <location evidence="7">Cell projection</location>
        <location evidence="7">Lamellipodium</location>
    </subcellularLocation>
    <subcellularLocation>
        <location evidence="1">Cell projection</location>
        <location evidence="1">Microvillus</location>
    </subcellularLocation>
    <subcellularLocation>
        <location evidence="4">Cell projection</location>
        <location evidence="4">Ruffle</location>
    </subcellularLocation>
    <subcellularLocation>
        <location evidence="3">Membrane raft</location>
    </subcellularLocation>
    <subcellularLocation>
        <location evidence="5">Membrane</location>
        <topology evidence="5">Single-pass type I membrane protein</topology>
    </subcellularLocation>
</comment>
<evidence type="ECO:0000256" key="18">
    <source>
        <dbReference type="ARBA" id="ARBA00031141"/>
    </source>
</evidence>
<evidence type="ECO:0000313" key="22">
    <source>
        <dbReference type="Proteomes" id="UP000693946"/>
    </source>
</evidence>
<feature type="transmembrane region" description="Helical" evidence="20">
    <location>
        <begin position="334"/>
        <end position="355"/>
    </location>
</feature>
<dbReference type="EMBL" id="JAGKHQ010000015">
    <property type="protein sequence ID" value="KAG7497181.1"/>
    <property type="molecule type" value="Genomic_DNA"/>
</dbReference>
<dbReference type="GO" id="GO:0016477">
    <property type="term" value="P:cell migration"/>
    <property type="evidence" value="ECO:0007669"/>
    <property type="project" value="InterPro"/>
</dbReference>
<dbReference type="GO" id="GO:0045121">
    <property type="term" value="C:membrane raft"/>
    <property type="evidence" value="ECO:0007669"/>
    <property type="project" value="UniProtKB-SubCell"/>
</dbReference>
<dbReference type="GO" id="GO:0031528">
    <property type="term" value="C:microvillus membrane"/>
    <property type="evidence" value="ECO:0007669"/>
    <property type="project" value="TreeGrafter"/>
</dbReference>
<dbReference type="PANTHER" id="PTHR12067">
    <property type="entry name" value="PODOCALYXIN"/>
    <property type="match status" value="1"/>
</dbReference>
<evidence type="ECO:0000256" key="11">
    <source>
        <dbReference type="ARBA" id="ARBA00022692"/>
    </source>
</evidence>
<proteinExistence type="inferred from homology"/>
<feature type="compositionally biased region" description="Polar residues" evidence="19">
    <location>
        <begin position="192"/>
        <end position="207"/>
    </location>
</feature>
<evidence type="ECO:0000256" key="6">
    <source>
        <dbReference type="ARBA" id="ARBA00004486"/>
    </source>
</evidence>
<keyword evidence="15 20" id="KW-0472">Membrane</keyword>
<dbReference type="InterPro" id="IPR017403">
    <property type="entry name" value="PODXL"/>
</dbReference>
<evidence type="ECO:0000256" key="10">
    <source>
        <dbReference type="ARBA" id="ARBA00022475"/>
    </source>
</evidence>
<name>A0AAV6QVX1_SOLSE</name>
<dbReference type="GO" id="GO:0001726">
    <property type="term" value="C:ruffle"/>
    <property type="evidence" value="ECO:0007669"/>
    <property type="project" value="UniProtKB-SubCell"/>
</dbReference>
<dbReference type="Proteomes" id="UP000693946">
    <property type="component" value="Linkage Group LG3"/>
</dbReference>
<feature type="compositionally biased region" description="Polar residues" evidence="19">
    <location>
        <begin position="104"/>
        <end position="130"/>
    </location>
</feature>
<dbReference type="GO" id="GO:0016324">
    <property type="term" value="C:apical plasma membrane"/>
    <property type="evidence" value="ECO:0007669"/>
    <property type="project" value="UniProtKB-SubCell"/>
</dbReference>
<keyword evidence="10" id="KW-1003">Cell membrane</keyword>
<keyword evidence="14 20" id="KW-1133">Transmembrane helix</keyword>
<accession>A0AAV6QVX1</accession>
<evidence type="ECO:0000256" key="16">
    <source>
        <dbReference type="ARBA" id="ARBA00023180"/>
    </source>
</evidence>
<feature type="compositionally biased region" description="Polar residues" evidence="19">
    <location>
        <begin position="169"/>
        <end position="183"/>
    </location>
</feature>
<keyword evidence="11 20" id="KW-0812">Transmembrane</keyword>
<evidence type="ECO:0000256" key="5">
    <source>
        <dbReference type="ARBA" id="ARBA00004479"/>
    </source>
</evidence>
<sequence>MYKERNNNTLVREPFAQLKQKELRGRFIICSPPPSKRLRECCEHQEESNKNSTTMRIAWLLLSLSSLFHCSDSTSESPSTTEDGRWNTANTTAVTNATVVPPSYVQTQPQSSLTNNPSSTHENNNFAPTFSTPKATILATTAATATTLIIATTNGSGNLLQTDVSPYATVGQQPTTHPTTASEISKADTEKTTMPVTSNGRGTSGATQPAGKSETTNIHPTLTTRGSLASENTSTSGSTSQQTTISMAITTEHQQKRFHYSLNNKLETEKDKVLVEVCKLLMANLQDGNCTLIWKHQNGKVQFESVDINGKVKPSLATQYYEEMSKRPADNKTLIAILASCGALLIMIVILAVCASHHRRPYNENQQHLTEELHTVENGYHDNPTLEVMEVQPEMQEKKVALNGEFSDSWIVPIDNLIKEDIPDEEDTHL</sequence>
<dbReference type="GO" id="GO:0032534">
    <property type="term" value="P:regulation of microvillus assembly"/>
    <property type="evidence" value="ECO:0007669"/>
    <property type="project" value="TreeGrafter"/>
</dbReference>
<evidence type="ECO:0000256" key="7">
    <source>
        <dbReference type="ARBA" id="ARBA00004510"/>
    </source>
</evidence>
<organism evidence="21 22">
    <name type="scientific">Solea senegalensis</name>
    <name type="common">Senegalese sole</name>
    <dbReference type="NCBI Taxonomy" id="28829"/>
    <lineage>
        <taxon>Eukaryota</taxon>
        <taxon>Metazoa</taxon>
        <taxon>Chordata</taxon>
        <taxon>Craniata</taxon>
        <taxon>Vertebrata</taxon>
        <taxon>Euteleostomi</taxon>
        <taxon>Actinopterygii</taxon>
        <taxon>Neopterygii</taxon>
        <taxon>Teleostei</taxon>
        <taxon>Neoteleostei</taxon>
        <taxon>Acanthomorphata</taxon>
        <taxon>Carangaria</taxon>
        <taxon>Pleuronectiformes</taxon>
        <taxon>Pleuronectoidei</taxon>
        <taxon>Soleidae</taxon>
        <taxon>Solea</taxon>
    </lineage>
</organism>
<dbReference type="GO" id="GO:0033634">
    <property type="term" value="P:positive regulation of cell-cell adhesion mediated by integrin"/>
    <property type="evidence" value="ECO:0007669"/>
    <property type="project" value="TreeGrafter"/>
</dbReference>
<keyword evidence="13" id="KW-0130">Cell adhesion</keyword>
<keyword evidence="12" id="KW-0732">Signal</keyword>
<keyword evidence="16" id="KW-0325">Glycoprotein</keyword>
<evidence type="ECO:0000256" key="4">
    <source>
        <dbReference type="ARBA" id="ARBA00004466"/>
    </source>
</evidence>
<dbReference type="GO" id="GO:0030175">
    <property type="term" value="C:filopodium"/>
    <property type="evidence" value="ECO:0007669"/>
    <property type="project" value="UniProtKB-SubCell"/>
</dbReference>
<evidence type="ECO:0000256" key="19">
    <source>
        <dbReference type="SAM" id="MobiDB-lite"/>
    </source>
</evidence>
<feature type="region of interest" description="Disordered" evidence="19">
    <location>
        <begin position="103"/>
        <end position="130"/>
    </location>
</feature>
<evidence type="ECO:0000256" key="8">
    <source>
        <dbReference type="ARBA" id="ARBA00007029"/>
    </source>
</evidence>
<dbReference type="Pfam" id="PF06365">
    <property type="entry name" value="CD34_antigen"/>
    <property type="match status" value="1"/>
</dbReference>
<feature type="compositionally biased region" description="Low complexity" evidence="19">
    <location>
        <begin position="233"/>
        <end position="243"/>
    </location>
</feature>
<feature type="compositionally biased region" description="Polar residues" evidence="19">
    <location>
        <begin position="213"/>
        <end position="232"/>
    </location>
</feature>
<dbReference type="InterPro" id="IPR013836">
    <property type="entry name" value="CD34/Podocalyxin"/>
</dbReference>
<keyword evidence="22" id="KW-1185">Reference proteome</keyword>
<dbReference type="GO" id="GO:0030027">
    <property type="term" value="C:lamellipodium"/>
    <property type="evidence" value="ECO:0007669"/>
    <property type="project" value="UniProtKB-SubCell"/>
</dbReference>
<evidence type="ECO:0000313" key="21">
    <source>
        <dbReference type="EMBL" id="KAG7497181.1"/>
    </source>
</evidence>
<comment type="similarity">
    <text evidence="8">Belongs to the podocalyxin family.</text>
</comment>
<dbReference type="PANTHER" id="PTHR12067:SF5">
    <property type="entry name" value="PODOCALYXIN"/>
    <property type="match status" value="1"/>
</dbReference>
<evidence type="ECO:0000256" key="12">
    <source>
        <dbReference type="ARBA" id="ARBA00022729"/>
    </source>
</evidence>
<comment type="caution">
    <text evidence="21">The sequence shown here is derived from an EMBL/GenBank/DDBJ whole genome shotgun (WGS) entry which is preliminary data.</text>
</comment>